<dbReference type="GeneID" id="127751844"/>
<dbReference type="AlphaFoldDB" id="A0A9C6XAA1"/>
<keyword evidence="1" id="KW-1185">Reference proteome</keyword>
<organism evidence="1 2">
    <name type="scientific">Frankliniella occidentalis</name>
    <name type="common">Western flower thrips</name>
    <name type="synonym">Euthrips occidentalis</name>
    <dbReference type="NCBI Taxonomy" id="133901"/>
    <lineage>
        <taxon>Eukaryota</taxon>
        <taxon>Metazoa</taxon>
        <taxon>Ecdysozoa</taxon>
        <taxon>Arthropoda</taxon>
        <taxon>Hexapoda</taxon>
        <taxon>Insecta</taxon>
        <taxon>Pterygota</taxon>
        <taxon>Neoptera</taxon>
        <taxon>Paraneoptera</taxon>
        <taxon>Thysanoptera</taxon>
        <taxon>Terebrantia</taxon>
        <taxon>Thripoidea</taxon>
        <taxon>Thripidae</taxon>
        <taxon>Frankliniella</taxon>
    </lineage>
</organism>
<dbReference type="RefSeq" id="XP_052131958.1">
    <property type="nucleotide sequence ID" value="XM_052275998.1"/>
</dbReference>
<dbReference type="Proteomes" id="UP000504606">
    <property type="component" value="Unplaced"/>
</dbReference>
<evidence type="ECO:0000313" key="1">
    <source>
        <dbReference type="Proteomes" id="UP000504606"/>
    </source>
</evidence>
<proteinExistence type="predicted"/>
<reference evidence="2" key="1">
    <citation type="submission" date="2025-08" db="UniProtKB">
        <authorList>
            <consortium name="RefSeq"/>
        </authorList>
    </citation>
    <scope>IDENTIFICATION</scope>
    <source>
        <tissue evidence="2">Whole organism</tissue>
    </source>
</reference>
<evidence type="ECO:0000313" key="2">
    <source>
        <dbReference type="RefSeq" id="XP_052131958.1"/>
    </source>
</evidence>
<sequence>MSFRLVLLAFAIKEGIHGKGINSFMGRYIIYTDRFYMCEPNLPSKWYIRASHFNPQKPKELQVLTGNAMLSFLTDDSTWLKIVIDVRSNNQWKENAFVFYFKDNACRALKENIPEIYNEVFKQGEVIKGAHCMVKPGVYEVNKAPANWTCPNIPIMPYGHYRYRSWFGKPEKVSYGCWAVDFHIIPKPV</sequence>
<name>A0A9C6XAA1_FRAOC</name>
<dbReference type="KEGG" id="foc:127751844"/>
<dbReference type="OrthoDB" id="8213146at2759"/>
<gene>
    <name evidence="2" type="primary">LOC127751844</name>
</gene>
<accession>A0A9C6XAA1</accession>
<protein>
    <submittedName>
        <fullName evidence="2">Uncharacterized protein LOC127751844</fullName>
    </submittedName>
</protein>